<evidence type="ECO:0000313" key="1">
    <source>
        <dbReference type="EMBL" id="SHH67220.1"/>
    </source>
</evidence>
<dbReference type="EMBL" id="FQXI01000022">
    <property type="protein sequence ID" value="SHH67220.1"/>
    <property type="molecule type" value="Genomic_DNA"/>
</dbReference>
<dbReference type="Proteomes" id="UP000184032">
    <property type="component" value="Unassembled WGS sequence"/>
</dbReference>
<evidence type="ECO:0008006" key="3">
    <source>
        <dbReference type="Google" id="ProtNLM"/>
    </source>
</evidence>
<dbReference type="RefSeq" id="WP_073185679.1">
    <property type="nucleotide sequence ID" value="NZ_FQXI01000022.1"/>
</dbReference>
<keyword evidence="2" id="KW-1185">Reference proteome</keyword>
<reference evidence="1 2" key="1">
    <citation type="submission" date="2016-11" db="EMBL/GenBank/DDBJ databases">
        <authorList>
            <person name="Jaros S."/>
            <person name="Januszkiewicz K."/>
            <person name="Wedrychowicz H."/>
        </authorList>
    </citation>
    <scope>NUCLEOTIDE SEQUENCE [LARGE SCALE GENOMIC DNA]</scope>
    <source>
        <strain evidence="1 2">DSM 21120</strain>
    </source>
</reference>
<accession>A0A1M5UWC4</accession>
<proteinExistence type="predicted"/>
<organism evidence="1 2">
    <name type="scientific">Anaerosphaera aminiphila DSM 21120</name>
    <dbReference type="NCBI Taxonomy" id="1120995"/>
    <lineage>
        <taxon>Bacteria</taxon>
        <taxon>Bacillati</taxon>
        <taxon>Bacillota</taxon>
        <taxon>Tissierellia</taxon>
        <taxon>Tissierellales</taxon>
        <taxon>Peptoniphilaceae</taxon>
        <taxon>Anaerosphaera</taxon>
    </lineage>
</organism>
<gene>
    <name evidence="1" type="ORF">SAMN02745245_01895</name>
</gene>
<protein>
    <recommendedName>
        <fullName evidence="3">Tetratricopeptide repeat-containing protein</fullName>
    </recommendedName>
</protein>
<sequence length="167" mass="19761">MENDKTGEKIEVSRFIVMGKEELKADNLNATSVINDIKKIHKSKEDCEFLIKMMLDSILVFDSNKGVKSELKKLMKDLSEYLYEKIRETYMYINLLQVKVRLGENISDYFEELKKIKEEEKENSQILTACYILLGNYKEAKKIIKRMNKEDALKFKQFPIYNLIKLK</sequence>
<dbReference type="AlphaFoldDB" id="A0A1M5UWC4"/>
<name>A0A1M5UWC4_9FIRM</name>
<evidence type="ECO:0000313" key="2">
    <source>
        <dbReference type="Proteomes" id="UP000184032"/>
    </source>
</evidence>